<comment type="caution">
    <text evidence="1">The sequence shown here is derived from an EMBL/GenBank/DDBJ whole genome shotgun (WGS) entry which is preliminary data.</text>
</comment>
<dbReference type="OrthoDB" id="4812032at2759"/>
<proteinExistence type="predicted"/>
<organism evidence="1 2">
    <name type="scientific">Penicillium flavigenum</name>
    <dbReference type="NCBI Taxonomy" id="254877"/>
    <lineage>
        <taxon>Eukaryota</taxon>
        <taxon>Fungi</taxon>
        <taxon>Dikarya</taxon>
        <taxon>Ascomycota</taxon>
        <taxon>Pezizomycotina</taxon>
        <taxon>Eurotiomycetes</taxon>
        <taxon>Eurotiomycetidae</taxon>
        <taxon>Eurotiales</taxon>
        <taxon>Aspergillaceae</taxon>
        <taxon>Penicillium</taxon>
    </lineage>
</organism>
<dbReference type="AlphaFoldDB" id="A0A1V6SK82"/>
<keyword evidence="2" id="KW-1185">Reference proteome</keyword>
<evidence type="ECO:0000313" key="2">
    <source>
        <dbReference type="Proteomes" id="UP000191342"/>
    </source>
</evidence>
<dbReference type="Proteomes" id="UP000191342">
    <property type="component" value="Unassembled WGS sequence"/>
</dbReference>
<accession>A0A1V6SK82</accession>
<sequence length="290" mass="33281">MFIDQPISQSTPSTKAAKRSFEEMFDPNPPIDFAENLPDTTTFLSTPEPTDKLVQAYRKLERLADLVNEDKSLAIHTNYAKALHKQRNPITEAKDKMLPAELKQYNAWVGGAVMPTVDWKNSREPVELPQHEESHFKKQVRAIREIYDDRHITRTSAYWFMSNFGYMLPLIEAVVMVQSAQRKYVRDREGLTELELAELETARNIVQVTTDILEKRERRLELDDTLREKHMRLNWVMDLTYSACGVIQARLNVIEEKVVRLKEATKGAGSAAHMSANCLSNCLPYGSVLL</sequence>
<dbReference type="EMBL" id="MLQL01000040">
    <property type="protein sequence ID" value="OQE14149.1"/>
    <property type="molecule type" value="Genomic_DNA"/>
</dbReference>
<evidence type="ECO:0000313" key="1">
    <source>
        <dbReference type="EMBL" id="OQE14149.1"/>
    </source>
</evidence>
<name>A0A1V6SK82_9EURO</name>
<reference evidence="2" key="1">
    <citation type="journal article" date="2017" name="Nat. Microbiol.">
        <title>Global analysis of biosynthetic gene clusters reveals vast potential of secondary metabolite production in Penicillium species.</title>
        <authorList>
            <person name="Nielsen J.C."/>
            <person name="Grijseels S."/>
            <person name="Prigent S."/>
            <person name="Ji B."/>
            <person name="Dainat J."/>
            <person name="Nielsen K.F."/>
            <person name="Frisvad J.C."/>
            <person name="Workman M."/>
            <person name="Nielsen J."/>
        </authorList>
    </citation>
    <scope>NUCLEOTIDE SEQUENCE [LARGE SCALE GENOMIC DNA]</scope>
    <source>
        <strain evidence="2">IBT 14082</strain>
    </source>
</reference>
<protein>
    <submittedName>
        <fullName evidence="1">Uncharacterized protein</fullName>
    </submittedName>
</protein>
<gene>
    <name evidence="1" type="ORF">PENFLA_c040G05421</name>
</gene>